<dbReference type="EMBL" id="AE017194">
    <property type="protein sequence ID" value="AAS43483.1"/>
    <property type="molecule type" value="Genomic_DNA"/>
</dbReference>
<reference evidence="1 2" key="1">
    <citation type="journal article" date="2004" name="Nucleic Acids Res.">
        <title>The genome sequence of Bacillus cereus ATCC 10987 reveals metabolic adaptations and a large plasmid related to Bacillus anthracis pXO1.</title>
        <authorList>
            <person name="Rasko D.A."/>
            <person name="Ravel J."/>
            <person name="Okstad O.A."/>
            <person name="Helgason E."/>
            <person name="Cer R.Z."/>
            <person name="Jiang L."/>
            <person name="Shores K.A."/>
            <person name="Fouts D.E."/>
            <person name="Tourasse N.J."/>
            <person name="Angiuoli S.V."/>
            <person name="Kolonay J."/>
            <person name="Nelson W.C."/>
            <person name="Kolsto A.-B."/>
            <person name="Fraser C.M."/>
            <person name="Read T.D."/>
        </authorList>
    </citation>
    <scope>NUCLEOTIDE SEQUENCE [LARGE SCALE GENOMIC DNA]</scope>
    <source>
        <strain evidence="2">ATCC 10987 / NRS 248</strain>
    </source>
</reference>
<dbReference type="AlphaFoldDB" id="Q72ZT5"/>
<dbReference type="KEGG" id="bca:BCE_4582"/>
<dbReference type="HOGENOM" id="CLU_3380352_0_0_9"/>
<dbReference type="Proteomes" id="UP000002527">
    <property type="component" value="Chromosome"/>
</dbReference>
<gene>
    <name evidence="1" type="ordered locus">BCE_4582</name>
</gene>
<evidence type="ECO:0000313" key="2">
    <source>
        <dbReference type="Proteomes" id="UP000002527"/>
    </source>
</evidence>
<name>Q72ZT5_BACC1</name>
<evidence type="ECO:0000313" key="1">
    <source>
        <dbReference type="EMBL" id="AAS43483.1"/>
    </source>
</evidence>
<organism evidence="1 2">
    <name type="scientific">Bacillus cereus (strain ATCC 10987 / NRS 248)</name>
    <dbReference type="NCBI Taxonomy" id="222523"/>
    <lineage>
        <taxon>Bacteria</taxon>
        <taxon>Bacillati</taxon>
        <taxon>Bacillota</taxon>
        <taxon>Bacilli</taxon>
        <taxon>Bacillales</taxon>
        <taxon>Bacillaceae</taxon>
        <taxon>Bacillus</taxon>
        <taxon>Bacillus cereus group</taxon>
    </lineage>
</organism>
<sequence length="33" mass="3767">MVIIMCNGLKCMKKRAPFMRPIPLISFQESIGL</sequence>
<proteinExistence type="predicted"/>
<protein>
    <submittedName>
        <fullName evidence="1">Uncharacterized protein</fullName>
    </submittedName>
</protein>
<accession>Q72ZT5</accession>